<dbReference type="Pfam" id="PF22016">
    <property type="entry name" value="DUF6933"/>
    <property type="match status" value="1"/>
</dbReference>
<dbReference type="InterPro" id="IPR053864">
    <property type="entry name" value="DUF6933"/>
</dbReference>
<dbReference type="Proteomes" id="UP000092871">
    <property type="component" value="Unassembled WGS sequence"/>
</dbReference>
<reference evidence="2 5" key="2">
    <citation type="submission" date="2016-06" db="EMBL/GenBank/DDBJ databases">
        <authorList>
            <person name="Kjaerup R.B."/>
            <person name="Dalgaard T.S."/>
            <person name="Juul-Madsen H.R."/>
        </authorList>
    </citation>
    <scope>NUCLEOTIDE SEQUENCE [LARGE SCALE GENOMIC DNA]</scope>
    <source>
        <strain evidence="2 5">CECT 5115</strain>
    </source>
</reference>
<keyword evidence="4" id="KW-1185">Reference proteome</keyword>
<evidence type="ECO:0000313" key="5">
    <source>
        <dbReference type="Proteomes" id="UP000092871"/>
    </source>
</evidence>
<name>A0A1C3JU03_9GAMM</name>
<feature type="domain" description="DUF6933" evidence="1">
    <location>
        <begin position="6"/>
        <end position="142"/>
    </location>
</feature>
<evidence type="ECO:0000259" key="1">
    <source>
        <dbReference type="Pfam" id="PF22016"/>
    </source>
</evidence>
<proteinExistence type="predicted"/>
<dbReference type="EMBL" id="FLRA01000023">
    <property type="protein sequence ID" value="SBT18549.1"/>
    <property type="molecule type" value="Genomic_DNA"/>
</dbReference>
<organism evidence="2 5">
    <name type="scientific">Marinomonas gallaica</name>
    <dbReference type="NCBI Taxonomy" id="1806667"/>
    <lineage>
        <taxon>Bacteria</taxon>
        <taxon>Pseudomonadati</taxon>
        <taxon>Pseudomonadota</taxon>
        <taxon>Gammaproteobacteria</taxon>
        <taxon>Oceanospirillales</taxon>
        <taxon>Oceanospirillaceae</taxon>
        <taxon>Marinomonas</taxon>
    </lineage>
</organism>
<dbReference type="EMBL" id="FLRB01000013">
    <property type="protein sequence ID" value="SBT21504.1"/>
    <property type="molecule type" value="Genomic_DNA"/>
</dbReference>
<evidence type="ECO:0000313" key="4">
    <source>
        <dbReference type="Proteomes" id="UP000092840"/>
    </source>
</evidence>
<evidence type="ECO:0000313" key="2">
    <source>
        <dbReference type="EMBL" id="SBT18549.1"/>
    </source>
</evidence>
<dbReference type="Proteomes" id="UP000092840">
    <property type="component" value="Unassembled WGS sequence"/>
</dbReference>
<protein>
    <recommendedName>
        <fullName evidence="1">DUF6933 domain-containing protein</fullName>
    </recommendedName>
</protein>
<gene>
    <name evidence="2" type="ORF">MGA5115_02696</name>
    <name evidence="3" type="ORF">MGA5116_02100</name>
</gene>
<dbReference type="AlphaFoldDB" id="A0A1C3JU03"/>
<evidence type="ECO:0000313" key="3">
    <source>
        <dbReference type="EMBL" id="SBT21504.1"/>
    </source>
</evidence>
<sequence length="189" mass="21251">MLEALNPLSGWYGSMFLLKGRNCVVIIHEATRFPVFMPCLVKAHFAELEDYFASAFVAALVEIGANEEQIETAKRLLQPFVVDAENKDVMQMALNQAKACIERMLWDDNTSIEKLEAAQASRVLGDIPFNLQAKKEVVWPKKLMLRLLDDATGLLNRASNHSFEGDSKVSDAQKSDKIVSMADFQSRRK</sequence>
<reference evidence="3 4" key="1">
    <citation type="submission" date="2016-06" db="EMBL/GenBank/DDBJ databases">
        <authorList>
            <person name="Rodrigo-Torres L."/>
            <person name="Arahal D.R."/>
        </authorList>
    </citation>
    <scope>NUCLEOTIDE SEQUENCE [LARGE SCALE GENOMIC DNA]</scope>
    <source>
        <strain evidence="3 4">CECT 5116</strain>
    </source>
</reference>
<accession>A0A1C3JU03</accession>